<comment type="subcellular location">
    <subcellularLocation>
        <location evidence="1 7">Cell outer membrane</location>
        <topology evidence="1 7">Multi-pass membrane protein</topology>
    </subcellularLocation>
</comment>
<keyword evidence="2 7" id="KW-0813">Transport</keyword>
<dbReference type="InterPro" id="IPR036942">
    <property type="entry name" value="Beta-barrel_TonB_sf"/>
</dbReference>
<evidence type="ECO:0000313" key="11">
    <source>
        <dbReference type="EMBL" id="SFW17019.1"/>
    </source>
</evidence>
<organism evidence="11 12">
    <name type="scientific">Cellulophaga fucicola</name>
    <dbReference type="NCBI Taxonomy" id="76595"/>
    <lineage>
        <taxon>Bacteria</taxon>
        <taxon>Pseudomonadati</taxon>
        <taxon>Bacteroidota</taxon>
        <taxon>Flavobacteriia</taxon>
        <taxon>Flavobacteriales</taxon>
        <taxon>Flavobacteriaceae</taxon>
        <taxon>Cellulophaga</taxon>
    </lineage>
</organism>
<comment type="similarity">
    <text evidence="7">Belongs to the TonB-dependent receptor family.</text>
</comment>
<dbReference type="Gene3D" id="2.170.130.10">
    <property type="entry name" value="TonB-dependent receptor, plug domain"/>
    <property type="match status" value="1"/>
</dbReference>
<evidence type="ECO:0000259" key="10">
    <source>
        <dbReference type="Pfam" id="PF14905"/>
    </source>
</evidence>
<dbReference type="InterPro" id="IPR008969">
    <property type="entry name" value="CarboxyPept-like_regulatory"/>
</dbReference>
<keyword evidence="8" id="KW-0732">Signal</keyword>
<dbReference type="RefSeq" id="WP_072301957.1">
    <property type="nucleotide sequence ID" value="NZ_FPIY01000001.1"/>
</dbReference>
<keyword evidence="11" id="KW-0675">Receptor</keyword>
<dbReference type="Proteomes" id="UP000183257">
    <property type="component" value="Unassembled WGS sequence"/>
</dbReference>
<feature type="domain" description="Outer membrane protein beta-barrel" evidence="10">
    <location>
        <begin position="382"/>
        <end position="807"/>
    </location>
</feature>
<keyword evidence="3 7" id="KW-1134">Transmembrane beta strand</keyword>
<accession>A0A1K1M1K7</accession>
<sequence length="810" mass="91201">MKNTLLLAFLLLSILGYSQEAKPSKNLQNIKITGTIKDSNTDKPLEYATLILQDPNNPNFISGGVTNKNGKFVIEIPSGTYHLKVEYLSYKVVNLNNLDLSSSKNLGEIKLDADVEKLNEVELIADKTTVELRLDKKIYNVGKDLTVNGGSASDVLNNIPSVTVDAQGTISLRGNNNVKILIDGKPSTLSGISPEALKQMPVSSIQKVEVITNPSSKYGSSGTAGILNIILRKTKKSGVSGSVTTTVKDPKYFKLGGSISLKKKYFNIFSNISYINKDRPGYSLFKNEFLDDTKNSTGYENEYRSLDRQSKSLNTSVGLELFLNETTSITNSVSYTKSSGLNNTDITIDNFNSIDASLVNRVRNTLEDSDEESVRYSTTYKRKFNKKGHDLSIDYQYSRSLELEDRAINEAILPNSNDKLFDKAITDDHQISQLLQLDYTLPFGNNYNSKIELGYRGIFDNYTVDYLEGSIVNSIFTKNTNFSNNLIYSQNVNAAYLQFGQGFGNFNISAGMRVENTDVSVLLTNLNTKETKSYVNWFPSMFLSYEFTTKEKISLNFSRRIDRPTAGNLNPFPNRVSKTNLFYGNPDLDPMFTNSFEFNYLNKWNKITFTSALFYSKTEDVIHNVVIENGNTETITIDGTTVTSPVIAKTKRNIAEEYRYGIDATATYVPIKKWRFSLNAMVYNQSLSGNYNYSNSSNDLVNVDFTADQIRWYANLSAKLPVLYKVDFQTNFYHIGANNNSQTKTKALNRLDFVFSRSILKNKASVSVGVTDIFNNYIRYSDTNLENSNSYNELQSDQRNIRATFTYKFN</sequence>
<evidence type="ECO:0000256" key="3">
    <source>
        <dbReference type="ARBA" id="ARBA00022452"/>
    </source>
</evidence>
<keyword evidence="12" id="KW-1185">Reference proteome</keyword>
<evidence type="ECO:0000256" key="7">
    <source>
        <dbReference type="PROSITE-ProRule" id="PRU01360"/>
    </source>
</evidence>
<reference evidence="12" key="1">
    <citation type="submission" date="2016-11" db="EMBL/GenBank/DDBJ databases">
        <authorList>
            <person name="Varghese N."/>
            <person name="Submissions S."/>
        </authorList>
    </citation>
    <scope>NUCLEOTIDE SEQUENCE [LARGE SCALE GENOMIC DNA]</scope>
    <source>
        <strain evidence="12">DSM 24786</strain>
    </source>
</reference>
<keyword evidence="6 7" id="KW-0998">Cell outer membrane</keyword>
<evidence type="ECO:0000256" key="5">
    <source>
        <dbReference type="ARBA" id="ARBA00023136"/>
    </source>
</evidence>
<dbReference type="STRING" id="76595.SAMN05660313_00264"/>
<proteinExistence type="inferred from homology"/>
<evidence type="ECO:0000256" key="1">
    <source>
        <dbReference type="ARBA" id="ARBA00004571"/>
    </source>
</evidence>
<dbReference type="EMBL" id="FPIY01000001">
    <property type="protein sequence ID" value="SFW17019.1"/>
    <property type="molecule type" value="Genomic_DNA"/>
</dbReference>
<dbReference type="InterPro" id="IPR041700">
    <property type="entry name" value="OMP_b-brl_3"/>
</dbReference>
<evidence type="ECO:0000313" key="12">
    <source>
        <dbReference type="Proteomes" id="UP000183257"/>
    </source>
</evidence>
<evidence type="ECO:0000256" key="4">
    <source>
        <dbReference type="ARBA" id="ARBA00022692"/>
    </source>
</evidence>
<evidence type="ECO:0000259" key="9">
    <source>
        <dbReference type="Pfam" id="PF07715"/>
    </source>
</evidence>
<dbReference type="OrthoDB" id="8764943at2"/>
<dbReference type="AlphaFoldDB" id="A0A1K1M1K7"/>
<name>A0A1K1M1K7_9FLAO</name>
<protein>
    <submittedName>
        <fullName evidence="11">Outer membrane receptor proteins, mostly Fe transport</fullName>
    </submittedName>
</protein>
<feature type="chain" id="PRO_5012837415" evidence="8">
    <location>
        <begin position="22"/>
        <end position="810"/>
    </location>
</feature>
<dbReference type="PANTHER" id="PTHR40980">
    <property type="entry name" value="PLUG DOMAIN-CONTAINING PROTEIN"/>
    <property type="match status" value="1"/>
</dbReference>
<gene>
    <name evidence="11" type="ORF">SAMN05660313_00264</name>
</gene>
<dbReference type="InterPro" id="IPR012910">
    <property type="entry name" value="Plug_dom"/>
</dbReference>
<evidence type="ECO:0000256" key="8">
    <source>
        <dbReference type="SAM" id="SignalP"/>
    </source>
</evidence>
<evidence type="ECO:0000256" key="6">
    <source>
        <dbReference type="ARBA" id="ARBA00023237"/>
    </source>
</evidence>
<dbReference type="Gene3D" id="2.60.40.1120">
    <property type="entry name" value="Carboxypeptidase-like, regulatory domain"/>
    <property type="match status" value="1"/>
</dbReference>
<dbReference type="PROSITE" id="PS52016">
    <property type="entry name" value="TONB_DEPENDENT_REC_3"/>
    <property type="match status" value="1"/>
</dbReference>
<dbReference type="InterPro" id="IPR039426">
    <property type="entry name" value="TonB-dep_rcpt-like"/>
</dbReference>
<dbReference type="Pfam" id="PF07715">
    <property type="entry name" value="Plug"/>
    <property type="match status" value="1"/>
</dbReference>
<dbReference type="PANTHER" id="PTHR40980:SF4">
    <property type="entry name" value="TONB-DEPENDENT RECEPTOR-LIKE BETA-BARREL DOMAIN-CONTAINING PROTEIN"/>
    <property type="match status" value="1"/>
</dbReference>
<keyword evidence="5 7" id="KW-0472">Membrane</keyword>
<feature type="domain" description="TonB-dependent receptor plug" evidence="9">
    <location>
        <begin position="149"/>
        <end position="226"/>
    </location>
</feature>
<dbReference type="Pfam" id="PF13715">
    <property type="entry name" value="CarbopepD_reg_2"/>
    <property type="match status" value="1"/>
</dbReference>
<dbReference type="GO" id="GO:0009279">
    <property type="term" value="C:cell outer membrane"/>
    <property type="evidence" value="ECO:0007669"/>
    <property type="project" value="UniProtKB-SubCell"/>
</dbReference>
<dbReference type="Gene3D" id="2.40.170.20">
    <property type="entry name" value="TonB-dependent receptor, beta-barrel domain"/>
    <property type="match status" value="1"/>
</dbReference>
<dbReference type="InterPro" id="IPR037066">
    <property type="entry name" value="Plug_dom_sf"/>
</dbReference>
<dbReference type="SUPFAM" id="SSF56935">
    <property type="entry name" value="Porins"/>
    <property type="match status" value="1"/>
</dbReference>
<evidence type="ECO:0000256" key="2">
    <source>
        <dbReference type="ARBA" id="ARBA00022448"/>
    </source>
</evidence>
<keyword evidence="4 7" id="KW-0812">Transmembrane</keyword>
<dbReference type="SUPFAM" id="SSF49464">
    <property type="entry name" value="Carboxypeptidase regulatory domain-like"/>
    <property type="match status" value="1"/>
</dbReference>
<dbReference type="Pfam" id="PF14905">
    <property type="entry name" value="OMP_b-brl_3"/>
    <property type="match status" value="1"/>
</dbReference>
<feature type="signal peptide" evidence="8">
    <location>
        <begin position="1"/>
        <end position="21"/>
    </location>
</feature>